<dbReference type="AlphaFoldDB" id="A0A8S2RSM1"/>
<dbReference type="EMBL" id="CAJOBA010044712">
    <property type="protein sequence ID" value="CAF4167532.1"/>
    <property type="molecule type" value="Genomic_DNA"/>
</dbReference>
<dbReference type="Proteomes" id="UP000682733">
    <property type="component" value="Unassembled WGS sequence"/>
</dbReference>
<keyword evidence="1" id="KW-0472">Membrane</keyword>
<dbReference type="Proteomes" id="UP000677228">
    <property type="component" value="Unassembled WGS sequence"/>
</dbReference>
<accession>A0A8S2RSM1</accession>
<evidence type="ECO:0000313" key="3">
    <source>
        <dbReference type="EMBL" id="CAF4167532.1"/>
    </source>
</evidence>
<feature type="transmembrane region" description="Helical" evidence="1">
    <location>
        <begin position="36"/>
        <end position="60"/>
    </location>
</feature>
<comment type="caution">
    <text evidence="3">The sequence shown here is derived from an EMBL/GenBank/DDBJ whole genome shotgun (WGS) entry which is preliminary data.</text>
</comment>
<name>A0A8S2RSM1_9BILA</name>
<reference evidence="3" key="1">
    <citation type="submission" date="2021-02" db="EMBL/GenBank/DDBJ databases">
        <authorList>
            <person name="Nowell W R."/>
        </authorList>
    </citation>
    <scope>NUCLEOTIDE SEQUENCE</scope>
</reference>
<protein>
    <submittedName>
        <fullName evidence="3">Uncharacterized protein</fullName>
    </submittedName>
</protein>
<keyword evidence="1" id="KW-1133">Transmembrane helix</keyword>
<dbReference type="EMBL" id="CAJNOK010023060">
    <property type="protein sequence ID" value="CAF1357240.1"/>
    <property type="molecule type" value="Genomic_DNA"/>
</dbReference>
<proteinExistence type="predicted"/>
<evidence type="ECO:0000313" key="4">
    <source>
        <dbReference type="Proteomes" id="UP000682733"/>
    </source>
</evidence>
<evidence type="ECO:0000313" key="2">
    <source>
        <dbReference type="EMBL" id="CAF1357240.1"/>
    </source>
</evidence>
<keyword evidence="1" id="KW-0812">Transmembrane</keyword>
<evidence type="ECO:0000256" key="1">
    <source>
        <dbReference type="SAM" id="Phobius"/>
    </source>
</evidence>
<gene>
    <name evidence="2" type="ORF">OVA965_LOCUS31072</name>
    <name evidence="3" type="ORF">TMI583_LOCUS31895</name>
</gene>
<sequence length="207" mass="23174">MFSQKKGNHWRRFNPPKPPAGLIQHMINYIKAHTGAYGCCVTSAVVVVPVMVVVSVIPAVSPKYGQDIPFTPQNHMNTSDQKDYWYYGYNTEYNRAILAEQANMSIVVFVGDCFAGRCRIQRLNETLTTIANVPSYMLRMRTDYLNGTIIDYTFPSTYFVLPISLDVYQDEIDSATIRCGFGDVITVIIPPPTIINISGGISMVVTK</sequence>
<organism evidence="3 4">
    <name type="scientific">Didymodactylos carnosus</name>
    <dbReference type="NCBI Taxonomy" id="1234261"/>
    <lineage>
        <taxon>Eukaryota</taxon>
        <taxon>Metazoa</taxon>
        <taxon>Spiralia</taxon>
        <taxon>Gnathifera</taxon>
        <taxon>Rotifera</taxon>
        <taxon>Eurotatoria</taxon>
        <taxon>Bdelloidea</taxon>
        <taxon>Philodinida</taxon>
        <taxon>Philodinidae</taxon>
        <taxon>Didymodactylos</taxon>
    </lineage>
</organism>